<gene>
    <name evidence="2" type="ORF">RB653_010201</name>
</gene>
<reference evidence="2 3" key="1">
    <citation type="submission" date="2023-11" db="EMBL/GenBank/DDBJ databases">
        <title>Dfirmibasis_genome.</title>
        <authorList>
            <person name="Edelbroek B."/>
            <person name="Kjellin J."/>
            <person name="Jerlstrom-Hultqvist J."/>
            <person name="Soderbom F."/>
        </authorList>
    </citation>
    <scope>NUCLEOTIDE SEQUENCE [LARGE SCALE GENOMIC DNA]</scope>
    <source>
        <strain evidence="2 3">TNS-C-14</strain>
    </source>
</reference>
<evidence type="ECO:0000313" key="3">
    <source>
        <dbReference type="Proteomes" id="UP001344447"/>
    </source>
</evidence>
<dbReference type="AlphaFoldDB" id="A0AAN7TRX8"/>
<dbReference type="EMBL" id="JAVFKY010000006">
    <property type="protein sequence ID" value="KAK5574946.1"/>
    <property type="molecule type" value="Genomic_DNA"/>
</dbReference>
<dbReference type="Proteomes" id="UP001344447">
    <property type="component" value="Unassembled WGS sequence"/>
</dbReference>
<evidence type="ECO:0000313" key="2">
    <source>
        <dbReference type="EMBL" id="KAK5574946.1"/>
    </source>
</evidence>
<comment type="caution">
    <text evidence="2">The sequence shown here is derived from an EMBL/GenBank/DDBJ whole genome shotgun (WGS) entry which is preliminary data.</text>
</comment>
<keyword evidence="3" id="KW-1185">Reference proteome</keyword>
<evidence type="ECO:0000256" key="1">
    <source>
        <dbReference type="SAM" id="MobiDB-lite"/>
    </source>
</evidence>
<feature type="compositionally biased region" description="Basic residues" evidence="1">
    <location>
        <begin position="31"/>
        <end position="43"/>
    </location>
</feature>
<sequence>MFSFITRKSILGAANFIIRAEPKGKGAAAGGKKKPGAAKKKRFDRGNLPLKLEKISPTIFKSKLPDENSKYPDWLFEIEDQLPYDEPVKLLSPEDGQRYYKQISRQNIKTHNKIMEMTKGRGL</sequence>
<accession>A0AAN7TRX8</accession>
<organism evidence="2 3">
    <name type="scientific">Dictyostelium firmibasis</name>
    <dbReference type="NCBI Taxonomy" id="79012"/>
    <lineage>
        <taxon>Eukaryota</taxon>
        <taxon>Amoebozoa</taxon>
        <taxon>Evosea</taxon>
        <taxon>Eumycetozoa</taxon>
        <taxon>Dictyostelia</taxon>
        <taxon>Dictyosteliales</taxon>
        <taxon>Dictyosteliaceae</taxon>
        <taxon>Dictyostelium</taxon>
    </lineage>
</organism>
<feature type="region of interest" description="Disordered" evidence="1">
    <location>
        <begin position="23"/>
        <end position="44"/>
    </location>
</feature>
<protein>
    <submittedName>
        <fullName evidence="2">Uncharacterized protein</fullName>
    </submittedName>
</protein>
<name>A0AAN7TRX8_9MYCE</name>
<proteinExistence type="predicted"/>